<dbReference type="Pfam" id="PF00211">
    <property type="entry name" value="Guanylate_cyc"/>
    <property type="match status" value="1"/>
</dbReference>
<organism evidence="3 4">
    <name type="scientific">Azospira oryzae</name>
    <dbReference type="NCBI Taxonomy" id="146939"/>
    <lineage>
        <taxon>Bacteria</taxon>
        <taxon>Pseudomonadati</taxon>
        <taxon>Pseudomonadota</taxon>
        <taxon>Betaproteobacteria</taxon>
        <taxon>Rhodocyclales</taxon>
        <taxon>Rhodocyclaceae</taxon>
        <taxon>Azospira</taxon>
    </lineage>
</organism>
<dbReference type="PANTHER" id="PTHR43081:SF1">
    <property type="entry name" value="ADENYLATE CYCLASE, TERMINAL-DIFFERENTIATION SPECIFIC"/>
    <property type="match status" value="1"/>
</dbReference>
<dbReference type="SUPFAM" id="SSF49879">
    <property type="entry name" value="SMAD/FHA domain"/>
    <property type="match status" value="1"/>
</dbReference>
<dbReference type="InterPro" id="IPR050697">
    <property type="entry name" value="Adenylyl/Guanylyl_Cyclase_3/4"/>
</dbReference>
<reference evidence="3 4" key="1">
    <citation type="submission" date="2019-02" db="EMBL/GenBank/DDBJ databases">
        <title>Genomic Encyclopedia of Type Strains, Phase IV (KMG-IV): sequencing the most valuable type-strain genomes for metagenomic binning, comparative biology and taxonomic classification.</title>
        <authorList>
            <person name="Goeker M."/>
        </authorList>
    </citation>
    <scope>NUCLEOTIDE SEQUENCE [LARGE SCALE GENOMIC DNA]</scope>
    <source>
        <strain evidence="3 4">DSM 21223</strain>
    </source>
</reference>
<dbReference type="CDD" id="cd00060">
    <property type="entry name" value="FHA"/>
    <property type="match status" value="1"/>
</dbReference>
<proteinExistence type="predicted"/>
<dbReference type="Proteomes" id="UP000292136">
    <property type="component" value="Unassembled WGS sequence"/>
</dbReference>
<dbReference type="InterPro" id="IPR000253">
    <property type="entry name" value="FHA_dom"/>
</dbReference>
<keyword evidence="4" id="KW-1185">Reference proteome</keyword>
<comment type="caution">
    <text evidence="3">The sequence shown here is derived from an EMBL/GenBank/DDBJ whole genome shotgun (WGS) entry which is preliminary data.</text>
</comment>
<dbReference type="Pfam" id="PF00498">
    <property type="entry name" value="FHA"/>
    <property type="match status" value="1"/>
</dbReference>
<feature type="domain" description="Guanylate cyclase" evidence="2">
    <location>
        <begin position="9"/>
        <end position="122"/>
    </location>
</feature>
<dbReference type="SMART" id="SM00044">
    <property type="entry name" value="CYCc"/>
    <property type="match status" value="1"/>
</dbReference>
<dbReference type="Gene3D" id="2.60.200.20">
    <property type="match status" value="1"/>
</dbReference>
<dbReference type="PROSITE" id="PS50125">
    <property type="entry name" value="GUANYLATE_CYCLASE_2"/>
    <property type="match status" value="1"/>
</dbReference>
<dbReference type="CDD" id="cd07302">
    <property type="entry name" value="CHD"/>
    <property type="match status" value="1"/>
</dbReference>
<dbReference type="InterPro" id="IPR008984">
    <property type="entry name" value="SMAD_FHA_dom_sf"/>
</dbReference>
<sequence>MSSTESELAVLFADISGSTRLYEKLGDTEALHAVDRCIKRMERAVEGYQGRIIKTIGDELMVAFPTADAAFQAAMDMQQRVLDLPPVSGVKLNIRVGFHFGPTIEENNDLFGDTVNTAARMAGLAKAGQIITNAQSLATVSPLLRASTRDVDRLPVKGKAEEMQIVEVLWQETEELTMKAPSIDPTQPLRTVTRLCVRHHGKAYLLDDKTSTLTFGRGGENDVVIEDRKASRSHAKIERRRDKYVLIDQSTNGTFVAFEGEAEVFLRREEIVLRNKGLVAFGHTAASGSTEMEVAQFEYL</sequence>
<name>A0ABY0IMW0_9RHOO</name>
<evidence type="ECO:0000259" key="2">
    <source>
        <dbReference type="PROSITE" id="PS50125"/>
    </source>
</evidence>
<protein>
    <submittedName>
        <fullName evidence="3">Class 3 adenylate cyclase</fullName>
    </submittedName>
</protein>
<dbReference type="SUPFAM" id="SSF55073">
    <property type="entry name" value="Nucleotide cyclase"/>
    <property type="match status" value="1"/>
</dbReference>
<dbReference type="SMART" id="SM00240">
    <property type="entry name" value="FHA"/>
    <property type="match status" value="1"/>
</dbReference>
<evidence type="ECO:0000313" key="3">
    <source>
        <dbReference type="EMBL" id="RZT76555.1"/>
    </source>
</evidence>
<feature type="domain" description="FHA" evidence="1">
    <location>
        <begin position="213"/>
        <end position="256"/>
    </location>
</feature>
<dbReference type="PANTHER" id="PTHR43081">
    <property type="entry name" value="ADENYLATE CYCLASE, TERMINAL-DIFFERENTIATION SPECIFIC-RELATED"/>
    <property type="match status" value="1"/>
</dbReference>
<gene>
    <name evidence="3" type="ORF">EV678_2432</name>
</gene>
<dbReference type="InterPro" id="IPR001054">
    <property type="entry name" value="A/G_cyclase"/>
</dbReference>
<evidence type="ECO:0000259" key="1">
    <source>
        <dbReference type="PROSITE" id="PS50006"/>
    </source>
</evidence>
<accession>A0ABY0IMW0</accession>
<dbReference type="Gene3D" id="3.30.70.1230">
    <property type="entry name" value="Nucleotide cyclase"/>
    <property type="match status" value="1"/>
</dbReference>
<dbReference type="PROSITE" id="PS50006">
    <property type="entry name" value="FHA_DOMAIN"/>
    <property type="match status" value="1"/>
</dbReference>
<evidence type="ECO:0000313" key="4">
    <source>
        <dbReference type="Proteomes" id="UP000292136"/>
    </source>
</evidence>
<dbReference type="RefSeq" id="WP_014235806.1">
    <property type="nucleotide sequence ID" value="NZ_SHKM01000002.1"/>
</dbReference>
<dbReference type="EMBL" id="SHKM01000002">
    <property type="protein sequence ID" value="RZT76555.1"/>
    <property type="molecule type" value="Genomic_DNA"/>
</dbReference>
<dbReference type="InterPro" id="IPR029787">
    <property type="entry name" value="Nucleotide_cyclase"/>
</dbReference>